<gene>
    <name evidence="1" type="ORF">BJ508DRAFT_136597</name>
</gene>
<protein>
    <submittedName>
        <fullName evidence="1">Uncharacterized protein</fullName>
    </submittedName>
</protein>
<keyword evidence="2" id="KW-1185">Reference proteome</keyword>
<sequence length="231" mass="25570">MNPRPGLHPILNQHGLQRRPSWSFTSMILNMRMQLPVVSVLQAIGVSLLFAFPTVLAAPIDANSTQTIPYDLFNSTLCYREGPNNLTQLLPLSHHNLINSHHSDTIFHAYANTTYTSPSGIWRAGTNSTNPFVTLLAFPRMPSSNLTVTDKMDWDTAFICSTTGGLDVVKEEDIQRADMAIEHKCWSRETGYVKLGGGAVYGRVVFSDVDWASMEKWVSNLGEKGLCAGLK</sequence>
<evidence type="ECO:0000313" key="1">
    <source>
        <dbReference type="EMBL" id="RPA79815.1"/>
    </source>
</evidence>
<dbReference type="AlphaFoldDB" id="A0A3N4I139"/>
<organism evidence="1 2">
    <name type="scientific">Ascobolus immersus RN42</name>
    <dbReference type="NCBI Taxonomy" id="1160509"/>
    <lineage>
        <taxon>Eukaryota</taxon>
        <taxon>Fungi</taxon>
        <taxon>Dikarya</taxon>
        <taxon>Ascomycota</taxon>
        <taxon>Pezizomycotina</taxon>
        <taxon>Pezizomycetes</taxon>
        <taxon>Pezizales</taxon>
        <taxon>Ascobolaceae</taxon>
        <taxon>Ascobolus</taxon>
    </lineage>
</organism>
<accession>A0A3N4I139</accession>
<name>A0A3N4I139_ASCIM</name>
<evidence type="ECO:0000313" key="2">
    <source>
        <dbReference type="Proteomes" id="UP000275078"/>
    </source>
</evidence>
<reference evidence="1 2" key="1">
    <citation type="journal article" date="2018" name="Nat. Ecol. Evol.">
        <title>Pezizomycetes genomes reveal the molecular basis of ectomycorrhizal truffle lifestyle.</title>
        <authorList>
            <person name="Murat C."/>
            <person name="Payen T."/>
            <person name="Noel B."/>
            <person name="Kuo A."/>
            <person name="Morin E."/>
            <person name="Chen J."/>
            <person name="Kohler A."/>
            <person name="Krizsan K."/>
            <person name="Balestrini R."/>
            <person name="Da Silva C."/>
            <person name="Montanini B."/>
            <person name="Hainaut M."/>
            <person name="Levati E."/>
            <person name="Barry K.W."/>
            <person name="Belfiori B."/>
            <person name="Cichocki N."/>
            <person name="Clum A."/>
            <person name="Dockter R.B."/>
            <person name="Fauchery L."/>
            <person name="Guy J."/>
            <person name="Iotti M."/>
            <person name="Le Tacon F."/>
            <person name="Lindquist E.A."/>
            <person name="Lipzen A."/>
            <person name="Malagnac F."/>
            <person name="Mello A."/>
            <person name="Molinier V."/>
            <person name="Miyauchi S."/>
            <person name="Poulain J."/>
            <person name="Riccioni C."/>
            <person name="Rubini A."/>
            <person name="Sitrit Y."/>
            <person name="Splivallo R."/>
            <person name="Traeger S."/>
            <person name="Wang M."/>
            <person name="Zifcakova L."/>
            <person name="Wipf D."/>
            <person name="Zambonelli A."/>
            <person name="Paolocci F."/>
            <person name="Nowrousian M."/>
            <person name="Ottonello S."/>
            <person name="Baldrian P."/>
            <person name="Spatafora J.W."/>
            <person name="Henrissat B."/>
            <person name="Nagy L.G."/>
            <person name="Aury J.M."/>
            <person name="Wincker P."/>
            <person name="Grigoriev I.V."/>
            <person name="Bonfante P."/>
            <person name="Martin F.M."/>
        </authorList>
    </citation>
    <scope>NUCLEOTIDE SEQUENCE [LARGE SCALE GENOMIC DNA]</scope>
    <source>
        <strain evidence="1 2">RN42</strain>
    </source>
</reference>
<proteinExistence type="predicted"/>
<dbReference type="Proteomes" id="UP000275078">
    <property type="component" value="Unassembled WGS sequence"/>
</dbReference>
<dbReference type="EMBL" id="ML119694">
    <property type="protein sequence ID" value="RPA79815.1"/>
    <property type="molecule type" value="Genomic_DNA"/>
</dbReference>